<dbReference type="AlphaFoldDB" id="A0A381WDW9"/>
<dbReference type="PANTHER" id="PTHR10680">
    <property type="entry name" value="PEPTIDYL-GLYCINE ALPHA-AMIDATING MONOOXYGENASE"/>
    <property type="match status" value="1"/>
</dbReference>
<dbReference type="CDD" id="cd14958">
    <property type="entry name" value="NHL_PAL_like"/>
    <property type="match status" value="1"/>
</dbReference>
<evidence type="ECO:0000256" key="4">
    <source>
        <dbReference type="SAM" id="MobiDB-lite"/>
    </source>
</evidence>
<feature type="compositionally biased region" description="Basic and acidic residues" evidence="4">
    <location>
        <begin position="1"/>
        <end position="19"/>
    </location>
</feature>
<sequence>VEKLADREQDWEFGIRTDGHGSSGENTSPVIVGENSFQFRASGDNWGKLPEGWQYKEGTAVAVDSRDQIYVFNRGTCPMIVLNPDGDILRTWGEGVFTNPHGVTIAPDDTVFCVDNGDSTVRRFSPTGDLLMTLGTPNQPSPKMSGEPFCVPAHVAFDKRTGDFYVADGYSNARVHKFSPAGKLLFSWGESGTGKGQFNIVHNIVVDNEGWVYVADRENHRIQIFSSDGKYETQWGDLSRVAAICIDDRSGEELVYIGEYFCGIATNDIGSDLGPRVTIMDTKGNVLARVGRESYGDQPGRFYSPHGIAVDSKGDIYVAEVSWTDYGRHMDPPRELRSMQKLVRVSD</sequence>
<gene>
    <name evidence="5" type="ORF">METZ01_LOCUS103092</name>
</gene>
<keyword evidence="2" id="KW-0677">Repeat</keyword>
<evidence type="ECO:0000256" key="1">
    <source>
        <dbReference type="ARBA" id="ARBA00022729"/>
    </source>
</evidence>
<dbReference type="Pfam" id="PF01436">
    <property type="entry name" value="NHL"/>
    <property type="match status" value="3"/>
</dbReference>
<keyword evidence="3" id="KW-0325">Glycoprotein</keyword>
<evidence type="ECO:0000256" key="2">
    <source>
        <dbReference type="ARBA" id="ARBA00022737"/>
    </source>
</evidence>
<evidence type="ECO:0000256" key="3">
    <source>
        <dbReference type="ARBA" id="ARBA00023180"/>
    </source>
</evidence>
<evidence type="ECO:0008006" key="6">
    <source>
        <dbReference type="Google" id="ProtNLM"/>
    </source>
</evidence>
<feature type="non-terminal residue" evidence="5">
    <location>
        <position position="1"/>
    </location>
</feature>
<proteinExistence type="predicted"/>
<protein>
    <recommendedName>
        <fullName evidence="6">Peptidylamidoglycolate lyase</fullName>
    </recommendedName>
</protein>
<keyword evidence="1" id="KW-0732">Signal</keyword>
<dbReference type="InterPro" id="IPR011042">
    <property type="entry name" value="6-blade_b-propeller_TolB-like"/>
</dbReference>
<dbReference type="EMBL" id="UINC01011376">
    <property type="protein sequence ID" value="SVA50238.1"/>
    <property type="molecule type" value="Genomic_DNA"/>
</dbReference>
<reference evidence="5" key="1">
    <citation type="submission" date="2018-05" db="EMBL/GenBank/DDBJ databases">
        <authorList>
            <person name="Lanie J.A."/>
            <person name="Ng W.-L."/>
            <person name="Kazmierczak K.M."/>
            <person name="Andrzejewski T.M."/>
            <person name="Davidsen T.M."/>
            <person name="Wayne K.J."/>
            <person name="Tettelin H."/>
            <person name="Glass J.I."/>
            <person name="Rusch D."/>
            <person name="Podicherti R."/>
            <person name="Tsui H.-C.T."/>
            <person name="Winkler M.E."/>
        </authorList>
    </citation>
    <scope>NUCLEOTIDE SEQUENCE</scope>
</reference>
<feature type="region of interest" description="Disordered" evidence="4">
    <location>
        <begin position="1"/>
        <end position="29"/>
    </location>
</feature>
<name>A0A381WDW9_9ZZZZ</name>
<dbReference type="SUPFAM" id="SSF101898">
    <property type="entry name" value="NHL repeat"/>
    <property type="match status" value="1"/>
</dbReference>
<dbReference type="InterPro" id="IPR001258">
    <property type="entry name" value="NHL_repeat"/>
</dbReference>
<organism evidence="5">
    <name type="scientific">marine metagenome</name>
    <dbReference type="NCBI Taxonomy" id="408172"/>
    <lineage>
        <taxon>unclassified sequences</taxon>
        <taxon>metagenomes</taxon>
        <taxon>ecological metagenomes</taxon>
    </lineage>
</organism>
<dbReference type="Gene3D" id="2.120.10.30">
    <property type="entry name" value="TolB, C-terminal domain"/>
    <property type="match status" value="2"/>
</dbReference>
<accession>A0A381WDW9</accession>
<evidence type="ECO:0000313" key="5">
    <source>
        <dbReference type="EMBL" id="SVA50238.1"/>
    </source>
</evidence>
<dbReference type="PROSITE" id="PS51125">
    <property type="entry name" value="NHL"/>
    <property type="match status" value="2"/>
</dbReference>
<dbReference type="PANTHER" id="PTHR10680:SF38">
    <property type="entry name" value="BLL1368 PROTEIN"/>
    <property type="match status" value="1"/>
</dbReference>